<dbReference type="HOGENOM" id="CLU_021922_0_0_1"/>
<evidence type="ECO:0000256" key="1">
    <source>
        <dbReference type="ARBA" id="ARBA00010546"/>
    </source>
</evidence>
<dbReference type="EMBL" id="GL945434">
    <property type="protein sequence ID" value="EGO24567.1"/>
    <property type="molecule type" value="Genomic_DNA"/>
</dbReference>
<organism evidence="7">
    <name type="scientific">Serpula lacrymans var. lacrymans (strain S7.9)</name>
    <name type="common">Dry rot fungus</name>
    <dbReference type="NCBI Taxonomy" id="578457"/>
    <lineage>
        <taxon>Eukaryota</taxon>
        <taxon>Fungi</taxon>
        <taxon>Dikarya</taxon>
        <taxon>Basidiomycota</taxon>
        <taxon>Agaricomycotina</taxon>
        <taxon>Agaricomycetes</taxon>
        <taxon>Agaricomycetidae</taxon>
        <taxon>Boletales</taxon>
        <taxon>Coniophorineae</taxon>
        <taxon>Serpulaceae</taxon>
        <taxon>Serpula</taxon>
    </lineage>
</organism>
<dbReference type="Pfam" id="PF24064">
    <property type="entry name" value="HTH_NPRL3"/>
    <property type="match status" value="1"/>
</dbReference>
<dbReference type="GO" id="GO:0005774">
    <property type="term" value="C:vacuolar membrane"/>
    <property type="evidence" value="ECO:0007669"/>
    <property type="project" value="UniProtKB-SubCell"/>
</dbReference>
<dbReference type="InterPro" id="IPR005365">
    <property type="entry name" value="Npr3"/>
</dbReference>
<protein>
    <recommendedName>
        <fullName evidence="2">Nitrogen permease regulator 3</fullName>
    </recommendedName>
    <alternativeName>
        <fullName evidence="2">Required for meiotic nuclear division protein 11</fullName>
    </alternativeName>
</protein>
<accession>F8NX92</accession>
<sequence length="756" mass="86376">MAESLLSILLVTSSAKGSSVVFRWPPCPQTSSRLARPRPPSDNLQLDNPWRAANFSDPFSSIMDRQKKDEALLNDMDDYEWKRPTTLRDRSTSFSRSAASSSGRNSPSKDAPFDHDDLDHPQETDAYHDLFGYSSEFLASMLCPQRSLCHQKFELRIDDLVFLGHPVGAESDGSWRFKSEKLKSGSRGRGSRNRDATQQDDGKSEISSIAEKGPPAQSLWLQMFHFVIVLDLPDPSSSASGNVAKYFDVIYEQIAFTVTAVLFQEQVLSNFVEAECDILVSLKDEYIDKGEPYSEFNAQALLRSSLAPAMKTLYEAIQSSTMAYITIHDLPLELQLPPYLDHLLHSEEEYDLDFVDYKEDDDESRAWGREMSFGWRLPALAPWKSLLLLDGDQGLDPYMNLRGPHVRPEERTLAQGLIKFLETASVTLSLADMASLLDWDLENQIYPTVRWLVHHRRAKVVDIVHSGLKTIFTLPPRFEASLSSLSIDFKREFPHPSIPHLPTILSNVSTATSKQSDNHFFATVVQSKELIPLYHDVVLWMLKHELLLTLHLRIRIVATSELKKIVRFAHERRLGRLSQRERQRARGRQLSQKFLESGDELSNGLSEKREMAGVAWLSLSPKTARRYSRRLPSTESGQSKGSDMSGSVFVEDEDGQMYEEEESEEENVGWGTREDNVWPSMISDPGMATPLERRWLAAMSEGKEEYIARRFEKINQYFDGKKTDDEILFRAEISRKQLREVLHHYEEYLQTFLHPS</sequence>
<comment type="function">
    <text evidence="2">Mediates inactivation of the TORC1 complex in response to amino acid starvation. Required for meiotic nuclear division.</text>
</comment>
<dbReference type="GeneID" id="18816539"/>
<comment type="subcellular location">
    <subcellularLocation>
        <location evidence="2">Vacuole membrane</location>
        <topology evidence="2">Peripheral membrane protein</topology>
    </subcellularLocation>
</comment>
<dbReference type="AlphaFoldDB" id="F8NX92"/>
<dbReference type="RefSeq" id="XP_007318586.1">
    <property type="nucleotide sequence ID" value="XM_007318524.1"/>
</dbReference>
<comment type="similarity">
    <text evidence="1 2">Belongs to the NPR3 family.</text>
</comment>
<keyword evidence="2" id="KW-0469">Meiosis</keyword>
<dbReference type="GO" id="GO:0010508">
    <property type="term" value="P:positive regulation of autophagy"/>
    <property type="evidence" value="ECO:0007669"/>
    <property type="project" value="TreeGrafter"/>
</dbReference>
<feature type="compositionally biased region" description="Basic and acidic residues" evidence="3">
    <location>
        <begin position="111"/>
        <end position="121"/>
    </location>
</feature>
<dbReference type="GO" id="GO:0051321">
    <property type="term" value="P:meiotic cell cycle"/>
    <property type="evidence" value="ECO:0007669"/>
    <property type="project" value="UniProtKB-UniRule"/>
</dbReference>
<feature type="domain" description="GATOR1 complex protein NPRL3 C-terminal HTH" evidence="5">
    <location>
        <begin position="689"/>
        <end position="749"/>
    </location>
</feature>
<feature type="chain" id="PRO_5003381879" description="Nitrogen permease regulator 3" evidence="4">
    <location>
        <begin position="18"/>
        <end position="756"/>
    </location>
</feature>
<dbReference type="KEGG" id="sla:SERLADRAFT_449339"/>
<gene>
    <name evidence="6" type="ORF">SERLADRAFT_449339</name>
</gene>
<evidence type="ECO:0000313" key="7">
    <source>
        <dbReference type="Proteomes" id="UP000008064"/>
    </source>
</evidence>
<name>F8NX92_SERL9</name>
<evidence type="ECO:0000256" key="2">
    <source>
        <dbReference type="RuleBase" id="RU368069"/>
    </source>
</evidence>
<feature type="region of interest" description="Disordered" evidence="3">
    <location>
        <begin position="28"/>
        <end position="52"/>
    </location>
</feature>
<evidence type="ECO:0000256" key="4">
    <source>
        <dbReference type="SAM" id="SignalP"/>
    </source>
</evidence>
<proteinExistence type="inferred from homology"/>
<dbReference type="GO" id="GO:1990130">
    <property type="term" value="C:GATOR1 complex"/>
    <property type="evidence" value="ECO:0007669"/>
    <property type="project" value="TreeGrafter"/>
</dbReference>
<dbReference type="GO" id="GO:0034198">
    <property type="term" value="P:cellular response to amino acid starvation"/>
    <property type="evidence" value="ECO:0007669"/>
    <property type="project" value="TreeGrafter"/>
</dbReference>
<evidence type="ECO:0000259" key="5">
    <source>
        <dbReference type="Pfam" id="PF24064"/>
    </source>
</evidence>
<reference evidence="7" key="1">
    <citation type="journal article" date="2011" name="Science">
        <title>The plant cell wall-decomposing machinery underlies the functional diversity of forest fungi.</title>
        <authorList>
            <person name="Eastwood D.C."/>
            <person name="Floudas D."/>
            <person name="Binder M."/>
            <person name="Majcherczyk A."/>
            <person name="Schneider P."/>
            <person name="Aerts A."/>
            <person name="Asiegbu F.O."/>
            <person name="Baker S.E."/>
            <person name="Barry K."/>
            <person name="Bendiksby M."/>
            <person name="Blumentritt M."/>
            <person name="Coutinho P.M."/>
            <person name="Cullen D."/>
            <person name="de Vries R.P."/>
            <person name="Gathman A."/>
            <person name="Goodell B."/>
            <person name="Henrissat B."/>
            <person name="Ihrmark K."/>
            <person name="Kauserud H."/>
            <person name="Kohler A."/>
            <person name="LaButti K."/>
            <person name="Lapidus A."/>
            <person name="Lavin J.L."/>
            <person name="Lee Y.-H."/>
            <person name="Lindquist E."/>
            <person name="Lilly W."/>
            <person name="Lucas S."/>
            <person name="Morin E."/>
            <person name="Murat C."/>
            <person name="Oguiza J.A."/>
            <person name="Park J."/>
            <person name="Pisabarro A.G."/>
            <person name="Riley R."/>
            <person name="Rosling A."/>
            <person name="Salamov A."/>
            <person name="Schmidt O."/>
            <person name="Schmutz J."/>
            <person name="Skrede I."/>
            <person name="Stenlid J."/>
            <person name="Wiebenga A."/>
            <person name="Xie X."/>
            <person name="Kuees U."/>
            <person name="Hibbett D.S."/>
            <person name="Hoffmeister D."/>
            <person name="Hoegberg N."/>
            <person name="Martin F."/>
            <person name="Grigoriev I.V."/>
            <person name="Watkinson S.C."/>
        </authorList>
    </citation>
    <scope>NUCLEOTIDE SEQUENCE [LARGE SCALE GENOMIC DNA]</scope>
    <source>
        <strain evidence="7">S7.9</strain>
    </source>
</reference>
<dbReference type="GO" id="GO:0038202">
    <property type="term" value="P:TORC1 signaling"/>
    <property type="evidence" value="ECO:0007669"/>
    <property type="project" value="TreeGrafter"/>
</dbReference>
<dbReference type="PANTHER" id="PTHR13153:SF5">
    <property type="entry name" value="GATOR COMPLEX PROTEIN NPRL3"/>
    <property type="match status" value="1"/>
</dbReference>
<evidence type="ECO:0000256" key="3">
    <source>
        <dbReference type="SAM" id="MobiDB-lite"/>
    </source>
</evidence>
<dbReference type="OrthoDB" id="18648at2759"/>
<dbReference type="Proteomes" id="UP000008064">
    <property type="component" value="Unassembled WGS sequence"/>
</dbReference>
<dbReference type="GO" id="GO:1904262">
    <property type="term" value="P:negative regulation of TORC1 signaling"/>
    <property type="evidence" value="ECO:0007669"/>
    <property type="project" value="TreeGrafter"/>
</dbReference>
<feature type="region of interest" description="Disordered" evidence="3">
    <location>
        <begin position="180"/>
        <end position="209"/>
    </location>
</feature>
<feature type="region of interest" description="Disordered" evidence="3">
    <location>
        <begin position="627"/>
        <end position="648"/>
    </location>
</feature>
<dbReference type="InterPro" id="IPR056603">
    <property type="entry name" value="HTH_NPRL3"/>
</dbReference>
<dbReference type="PANTHER" id="PTHR13153">
    <property type="entry name" value="CGTHBA PROTEIN -14 GENE PROTEIN"/>
    <property type="match status" value="1"/>
</dbReference>
<evidence type="ECO:0000313" key="6">
    <source>
        <dbReference type="EMBL" id="EGO24567.1"/>
    </source>
</evidence>
<feature type="region of interest" description="Disordered" evidence="3">
    <location>
        <begin position="90"/>
        <end position="121"/>
    </location>
</feature>
<feature type="compositionally biased region" description="Basic and acidic residues" evidence="3">
    <location>
        <begin position="192"/>
        <end position="204"/>
    </location>
</feature>
<feature type="signal peptide" evidence="4">
    <location>
        <begin position="1"/>
        <end position="17"/>
    </location>
</feature>
<dbReference type="Pfam" id="PF03666">
    <property type="entry name" value="NPR3"/>
    <property type="match status" value="1"/>
</dbReference>
<feature type="compositionally biased region" description="Low complexity" evidence="3">
    <location>
        <begin position="92"/>
        <end position="108"/>
    </location>
</feature>
<feature type="compositionally biased region" description="Polar residues" evidence="3">
    <location>
        <begin position="631"/>
        <end position="645"/>
    </location>
</feature>
<keyword evidence="2 4" id="KW-0732">Signal</keyword>